<dbReference type="EMBL" id="LR796239">
    <property type="protein sequence ID" value="CAB4131304.1"/>
    <property type="molecule type" value="Genomic_DNA"/>
</dbReference>
<protein>
    <submittedName>
        <fullName evidence="1">Uncharacterized protein</fullName>
    </submittedName>
</protein>
<dbReference type="EMBL" id="LR798296">
    <property type="protein sequence ID" value="CAB5222075.1"/>
    <property type="molecule type" value="Genomic_DNA"/>
</dbReference>
<evidence type="ECO:0000313" key="1">
    <source>
        <dbReference type="EMBL" id="CAB4131304.1"/>
    </source>
</evidence>
<reference evidence="1" key="1">
    <citation type="submission" date="2020-04" db="EMBL/GenBank/DDBJ databases">
        <authorList>
            <person name="Chiriac C."/>
            <person name="Salcher M."/>
            <person name="Ghai R."/>
            <person name="Kavagutti S V."/>
        </authorList>
    </citation>
    <scope>NUCLEOTIDE SEQUENCE</scope>
</reference>
<proteinExistence type="predicted"/>
<accession>A0A6J5L9S4</accession>
<sequence length="287" mass="31547">MSKFTFSFNDNQVIIVDSKNNKETIELLNKLDTIESLNAIGKEQNASIKASVGALSLLAEMLSDARFDFYKGKTPMNEKIPKEFNSALRDKISEHMKPAFIANQIAKGAKPDTADNQWQIYASGLNTGSFSNAKTWAVKFYCQLGKLPTVDNDKLLPLRAIIKMLEDAKIPLEDKGIAGKLIKIASELESRTEKTELGDYASAIAALKSMLATFEGLHSESLERLTQAIGNTDIVATAQAVIAKASDVPSVESLEAQYLNGQLSDTDYALKMLTFHNVQIEFDESPM</sequence>
<organism evidence="1">
    <name type="scientific">uncultured Caudovirales phage</name>
    <dbReference type="NCBI Taxonomy" id="2100421"/>
    <lineage>
        <taxon>Viruses</taxon>
        <taxon>Duplodnaviria</taxon>
        <taxon>Heunggongvirae</taxon>
        <taxon>Uroviricota</taxon>
        <taxon>Caudoviricetes</taxon>
        <taxon>Peduoviridae</taxon>
        <taxon>Maltschvirus</taxon>
        <taxon>Maltschvirus maltsch</taxon>
    </lineage>
</organism>
<gene>
    <name evidence="1" type="ORF">UFOVP128_75</name>
    <name evidence="2" type="ORF">UFOVP243_44</name>
</gene>
<evidence type="ECO:0000313" key="2">
    <source>
        <dbReference type="EMBL" id="CAB5222075.1"/>
    </source>
</evidence>
<name>A0A6J5L9S4_9CAUD</name>